<dbReference type="InterPro" id="IPR012338">
    <property type="entry name" value="Beta-lactam/transpept-like"/>
</dbReference>
<evidence type="ECO:0000256" key="9">
    <source>
        <dbReference type="SAM" id="SignalP"/>
    </source>
</evidence>
<evidence type="ECO:0000256" key="5">
    <source>
        <dbReference type="ARBA" id="ARBA00022984"/>
    </source>
</evidence>
<proteinExistence type="inferred from homology"/>
<keyword evidence="3" id="KW-0378">Hydrolase</keyword>
<accession>A0A370KIF2</accession>
<dbReference type="GO" id="GO:0009252">
    <property type="term" value="P:peptidoglycan biosynthetic process"/>
    <property type="evidence" value="ECO:0007669"/>
    <property type="project" value="UniProtKB-KW"/>
</dbReference>
<feature type="active site" evidence="7">
    <location>
        <position position="115"/>
    </location>
</feature>
<dbReference type="Gene3D" id="3.40.710.10">
    <property type="entry name" value="DD-peptidase/beta-lactamase superfamily"/>
    <property type="match status" value="1"/>
</dbReference>
<evidence type="ECO:0000256" key="6">
    <source>
        <dbReference type="ARBA" id="ARBA00023316"/>
    </source>
</evidence>
<dbReference type="GO" id="GO:0008360">
    <property type="term" value="P:regulation of cell shape"/>
    <property type="evidence" value="ECO:0007669"/>
    <property type="project" value="UniProtKB-KW"/>
</dbReference>
<reference evidence="11 12" key="1">
    <citation type="submission" date="2017-03" db="EMBL/GenBank/DDBJ databases">
        <title>Genome analysis of Rhizobial strains effectives or ineffectives for nitrogen fixation isolated from bean seeds.</title>
        <authorList>
            <person name="Peralta H."/>
            <person name="Aguilar-Vera A."/>
            <person name="Mora Y."/>
            <person name="Vargas-Lagunas C."/>
            <person name="Girard L."/>
            <person name="Mora J."/>
        </authorList>
    </citation>
    <scope>NUCLEOTIDE SEQUENCE [LARGE SCALE GENOMIC DNA]</scope>
    <source>
        <strain evidence="11 12">CCGM3</strain>
    </source>
</reference>
<evidence type="ECO:0000256" key="8">
    <source>
        <dbReference type="RuleBase" id="RU004016"/>
    </source>
</evidence>
<dbReference type="GO" id="GO:0006508">
    <property type="term" value="P:proteolysis"/>
    <property type="evidence" value="ECO:0007669"/>
    <property type="project" value="InterPro"/>
</dbReference>
<comment type="similarity">
    <text evidence="1 8">Belongs to the peptidase S11 family.</text>
</comment>
<feature type="active site" description="Acyl-ester intermediate" evidence="7">
    <location>
        <position position="55"/>
    </location>
</feature>
<evidence type="ECO:0000256" key="2">
    <source>
        <dbReference type="ARBA" id="ARBA00022729"/>
    </source>
</evidence>
<evidence type="ECO:0000256" key="3">
    <source>
        <dbReference type="ARBA" id="ARBA00022801"/>
    </source>
</evidence>
<dbReference type="InterPro" id="IPR018044">
    <property type="entry name" value="Peptidase_S11"/>
</dbReference>
<dbReference type="OrthoDB" id="9795979at2"/>
<dbReference type="PRINTS" id="PR00725">
    <property type="entry name" value="DADACBPTASE1"/>
</dbReference>
<gene>
    <name evidence="11" type="ORF">B5K06_24650</name>
</gene>
<evidence type="ECO:0000256" key="4">
    <source>
        <dbReference type="ARBA" id="ARBA00022960"/>
    </source>
</evidence>
<evidence type="ECO:0000313" key="11">
    <source>
        <dbReference type="EMBL" id="RDJ05647.1"/>
    </source>
</evidence>
<sequence>MTMTSTGKGSARTSLLLAALLLATPVRTTPVLVVDANNREVLYQEDAGLPWFPASTTKLMTALVVFEALRAGEVTLTTPVTMTRNSVKQAFLDSGLSLGRTMTLEDALFATITASANDVAVALAEAVASDELSFVKRMNDEARRLGMSGTHFASPNGLFDRSNYTTARDGTTLISARAGTSSAAYRATDVHR</sequence>
<comment type="caution">
    <text evidence="11">The sequence shown here is derived from an EMBL/GenBank/DDBJ whole genome shotgun (WGS) entry which is preliminary data.</text>
</comment>
<evidence type="ECO:0000259" key="10">
    <source>
        <dbReference type="Pfam" id="PF00768"/>
    </source>
</evidence>
<protein>
    <submittedName>
        <fullName evidence="11">D-alanyl-D-alanine carboxypeptidase</fullName>
    </submittedName>
</protein>
<keyword evidence="4" id="KW-0133">Cell shape</keyword>
<dbReference type="Proteomes" id="UP000254939">
    <property type="component" value="Unassembled WGS sequence"/>
</dbReference>
<dbReference type="RefSeq" id="WP_114714905.1">
    <property type="nucleotide sequence ID" value="NZ_KZ857266.1"/>
</dbReference>
<feature type="domain" description="Peptidase S11 D-alanyl-D-alanine carboxypeptidase A N-terminal" evidence="10">
    <location>
        <begin position="28"/>
        <end position="177"/>
    </location>
</feature>
<dbReference type="GO" id="GO:0009002">
    <property type="term" value="F:serine-type D-Ala-D-Ala carboxypeptidase activity"/>
    <property type="evidence" value="ECO:0007669"/>
    <property type="project" value="InterPro"/>
</dbReference>
<evidence type="ECO:0000256" key="1">
    <source>
        <dbReference type="ARBA" id="ARBA00007164"/>
    </source>
</evidence>
<organism evidence="11 12">
    <name type="scientific">Rhizobium grahamii</name>
    <dbReference type="NCBI Taxonomy" id="1120045"/>
    <lineage>
        <taxon>Bacteria</taxon>
        <taxon>Pseudomonadati</taxon>
        <taxon>Pseudomonadota</taxon>
        <taxon>Alphaproteobacteria</taxon>
        <taxon>Hyphomicrobiales</taxon>
        <taxon>Rhizobiaceae</taxon>
        <taxon>Rhizobium/Agrobacterium group</taxon>
        <taxon>Rhizobium</taxon>
    </lineage>
</organism>
<keyword evidence="11" id="KW-0121">Carboxypeptidase</keyword>
<feature type="active site" description="Proton acceptor" evidence="7">
    <location>
        <position position="58"/>
    </location>
</feature>
<dbReference type="InterPro" id="IPR001967">
    <property type="entry name" value="Peptidase_S11_N"/>
</dbReference>
<feature type="chain" id="PRO_5016928039" evidence="9">
    <location>
        <begin position="29"/>
        <end position="192"/>
    </location>
</feature>
<dbReference type="GO" id="GO:0071555">
    <property type="term" value="P:cell wall organization"/>
    <property type="evidence" value="ECO:0007669"/>
    <property type="project" value="UniProtKB-KW"/>
</dbReference>
<dbReference type="SUPFAM" id="SSF56601">
    <property type="entry name" value="beta-lactamase/transpeptidase-like"/>
    <property type="match status" value="1"/>
</dbReference>
<dbReference type="EMBL" id="NAAC01000031">
    <property type="protein sequence ID" value="RDJ05647.1"/>
    <property type="molecule type" value="Genomic_DNA"/>
</dbReference>
<dbReference type="PANTHER" id="PTHR21581:SF6">
    <property type="entry name" value="TRAFFICKING PROTEIN PARTICLE COMPLEX SUBUNIT 12"/>
    <property type="match status" value="1"/>
</dbReference>
<dbReference type="PANTHER" id="PTHR21581">
    <property type="entry name" value="D-ALANYL-D-ALANINE CARBOXYPEPTIDASE"/>
    <property type="match status" value="1"/>
</dbReference>
<keyword evidence="2 9" id="KW-0732">Signal</keyword>
<keyword evidence="5" id="KW-0573">Peptidoglycan synthesis</keyword>
<evidence type="ECO:0000313" key="12">
    <source>
        <dbReference type="Proteomes" id="UP000254939"/>
    </source>
</evidence>
<dbReference type="Pfam" id="PF00768">
    <property type="entry name" value="Peptidase_S11"/>
    <property type="match status" value="1"/>
</dbReference>
<dbReference type="AlphaFoldDB" id="A0A370KIF2"/>
<name>A0A370KIF2_9HYPH</name>
<evidence type="ECO:0000256" key="7">
    <source>
        <dbReference type="PIRSR" id="PIRSR618044-1"/>
    </source>
</evidence>
<keyword evidence="11" id="KW-0645">Protease</keyword>
<feature type="signal peptide" evidence="9">
    <location>
        <begin position="1"/>
        <end position="28"/>
    </location>
</feature>
<keyword evidence="6" id="KW-0961">Cell wall biogenesis/degradation</keyword>